<evidence type="ECO:0000259" key="7">
    <source>
        <dbReference type="Pfam" id="PF05699"/>
    </source>
</evidence>
<dbReference type="PANTHER" id="PTHR46481:SF10">
    <property type="entry name" value="ZINC FINGER BED DOMAIN-CONTAINING PROTEIN 39"/>
    <property type="match status" value="1"/>
</dbReference>
<keyword evidence="9" id="KW-1185">Reference proteome</keyword>
<dbReference type="InterPro" id="IPR012337">
    <property type="entry name" value="RNaseH-like_sf"/>
</dbReference>
<accession>A0A369IYX4</accession>
<dbReference type="OrthoDB" id="3243659at2759"/>
<dbReference type="InterPro" id="IPR052035">
    <property type="entry name" value="ZnF_BED_domain_contain"/>
</dbReference>
<dbReference type="Pfam" id="PF05699">
    <property type="entry name" value="Dimer_Tnp_hAT"/>
    <property type="match status" value="1"/>
</dbReference>
<feature type="region of interest" description="Disordered" evidence="6">
    <location>
        <begin position="1"/>
        <end position="39"/>
    </location>
</feature>
<keyword evidence="2" id="KW-0479">Metal-binding</keyword>
<sequence length="762" mass="86734">MISGIAKKRSRVIDNATDVPSGSETDPAPRVTMQDKSRDVSEFFEPAQRIDGKPRRRCKICTAHKPIVNKVTTLRYHIESQHYALYHRWAGKNTFESKLPKDVKARKDAETAANQEKQSTLDPHLRDVPPKERTIPYSDKLFREAAIEWLIATDQPLQALEHPKFIEMIDVASRATNGVKIPNRKATRQHIIDLFKKNLTDLQRRLSSDAVSGEVSLTCDAWQASNTDAYFAVTGHWTEEVSPGVWDDKSALFGFTQMNTSHDGVRLGRALFRIVKRLGIVHKIGWITCDNASNNLTMLKEFGRCMNTNNARKNMKSWEYKACHIRCLAHIINLATQAVIGTYSKTKHFDPTNPDDHVPDTTALRRDEVGLVRAIVVKARSSAKCKERFKSIQLREKIVALMLLIDMVVRWSSTYIMLKRAEVLQKFVDTFVYEIGLEEPDLQKRAKLDALKLTPDEWKRVKKFIDLLAHSDRAQQAFSSENTPTLHNAVPALEALHAAWSARRDRDKYEDFSTALTAGLEKIEEYYEKTSESHAYTFAMLLDPNTKMSHFEKHWEKDLQDEVLESAEEIFKERYIEMYGAAGAPRQRSSAHQSKIARLLAENSSDDESTDDEAGPQPTAGQESKPWLQEFNQYLKSTDTVPKGMTVTRWWGMNAQRLPMWGSLARDYLAIMGSSVSSECAFSQAGITISKRQNRLHEDIVEALQFLKCAIRKDLIYREAPTSVLELTVLAEDDDGDPEWEDVGEAKAWDILIDVDGDEDDE</sequence>
<keyword evidence="5" id="KW-0539">Nucleus</keyword>
<evidence type="ECO:0000313" key="8">
    <source>
        <dbReference type="EMBL" id="RDB14951.1"/>
    </source>
</evidence>
<dbReference type="GO" id="GO:0008270">
    <property type="term" value="F:zinc ion binding"/>
    <property type="evidence" value="ECO:0007669"/>
    <property type="project" value="UniProtKB-KW"/>
</dbReference>
<dbReference type="InterPro" id="IPR008906">
    <property type="entry name" value="HATC_C_dom"/>
</dbReference>
<protein>
    <submittedName>
        <fullName evidence="8">AC transposase</fullName>
    </submittedName>
</protein>
<dbReference type="PANTHER" id="PTHR46481">
    <property type="entry name" value="ZINC FINGER BED DOMAIN-CONTAINING PROTEIN 4"/>
    <property type="match status" value="1"/>
</dbReference>
<keyword evidence="4" id="KW-0862">Zinc</keyword>
<dbReference type="GO" id="GO:0005634">
    <property type="term" value="C:nucleus"/>
    <property type="evidence" value="ECO:0007669"/>
    <property type="project" value="UniProtKB-SubCell"/>
</dbReference>
<evidence type="ECO:0000256" key="3">
    <source>
        <dbReference type="ARBA" id="ARBA00022771"/>
    </source>
</evidence>
<dbReference type="STRING" id="39966.A0A369IYX4"/>
<proteinExistence type="predicted"/>
<dbReference type="Proteomes" id="UP000076154">
    <property type="component" value="Unassembled WGS sequence"/>
</dbReference>
<feature type="domain" description="HAT C-terminal dimerisation" evidence="7">
    <location>
        <begin position="630"/>
        <end position="708"/>
    </location>
</feature>
<feature type="compositionally biased region" description="Acidic residues" evidence="6">
    <location>
        <begin position="604"/>
        <end position="614"/>
    </location>
</feature>
<comment type="subcellular location">
    <subcellularLocation>
        <location evidence="1">Nucleus</location>
    </subcellularLocation>
</comment>
<evidence type="ECO:0000313" key="9">
    <source>
        <dbReference type="Proteomes" id="UP000076154"/>
    </source>
</evidence>
<reference evidence="8" key="1">
    <citation type="submission" date="2018-04" db="EMBL/GenBank/DDBJ databases">
        <title>Whole genome sequencing of Hypsizygus marmoreus.</title>
        <authorList>
            <person name="Choi I.-G."/>
            <person name="Min B."/>
            <person name="Kim J.-G."/>
            <person name="Kim S."/>
            <person name="Oh Y.-L."/>
            <person name="Kong W.-S."/>
            <person name="Park H."/>
            <person name="Jeong J."/>
            <person name="Song E.-S."/>
        </authorList>
    </citation>
    <scope>NUCLEOTIDE SEQUENCE [LARGE SCALE GENOMIC DNA]</scope>
    <source>
        <strain evidence="8">51987-8</strain>
    </source>
</reference>
<dbReference type="EMBL" id="LUEZ02000095">
    <property type="protein sequence ID" value="RDB14951.1"/>
    <property type="molecule type" value="Genomic_DNA"/>
</dbReference>
<dbReference type="AlphaFoldDB" id="A0A369IYX4"/>
<dbReference type="InParanoid" id="A0A369IYX4"/>
<gene>
    <name evidence="8" type="primary">TRA1_5</name>
    <name evidence="8" type="ORF">Hypma_016187</name>
</gene>
<name>A0A369IYX4_HYPMA</name>
<evidence type="ECO:0000256" key="4">
    <source>
        <dbReference type="ARBA" id="ARBA00022833"/>
    </source>
</evidence>
<evidence type="ECO:0000256" key="5">
    <source>
        <dbReference type="ARBA" id="ARBA00023242"/>
    </source>
</evidence>
<evidence type="ECO:0000256" key="2">
    <source>
        <dbReference type="ARBA" id="ARBA00022723"/>
    </source>
</evidence>
<comment type="caution">
    <text evidence="8">The sequence shown here is derived from an EMBL/GenBank/DDBJ whole genome shotgun (WGS) entry which is preliminary data.</text>
</comment>
<feature type="region of interest" description="Disordered" evidence="6">
    <location>
        <begin position="103"/>
        <end position="130"/>
    </location>
</feature>
<feature type="compositionally biased region" description="Polar residues" evidence="6">
    <location>
        <begin position="112"/>
        <end position="121"/>
    </location>
</feature>
<evidence type="ECO:0000256" key="6">
    <source>
        <dbReference type="SAM" id="MobiDB-lite"/>
    </source>
</evidence>
<keyword evidence="3" id="KW-0863">Zinc-finger</keyword>
<dbReference type="SUPFAM" id="SSF53098">
    <property type="entry name" value="Ribonuclease H-like"/>
    <property type="match status" value="1"/>
</dbReference>
<feature type="region of interest" description="Disordered" evidence="6">
    <location>
        <begin position="601"/>
        <end position="626"/>
    </location>
</feature>
<evidence type="ECO:0000256" key="1">
    <source>
        <dbReference type="ARBA" id="ARBA00004123"/>
    </source>
</evidence>
<organism evidence="8 9">
    <name type="scientific">Hypsizygus marmoreus</name>
    <name type="common">White beech mushroom</name>
    <name type="synonym">Agaricus marmoreus</name>
    <dbReference type="NCBI Taxonomy" id="39966"/>
    <lineage>
        <taxon>Eukaryota</taxon>
        <taxon>Fungi</taxon>
        <taxon>Dikarya</taxon>
        <taxon>Basidiomycota</taxon>
        <taxon>Agaricomycotina</taxon>
        <taxon>Agaricomycetes</taxon>
        <taxon>Agaricomycetidae</taxon>
        <taxon>Agaricales</taxon>
        <taxon>Tricholomatineae</taxon>
        <taxon>Lyophyllaceae</taxon>
        <taxon>Hypsizygus</taxon>
    </lineage>
</organism>
<feature type="compositionally biased region" description="Basic residues" evidence="6">
    <location>
        <begin position="1"/>
        <end position="10"/>
    </location>
</feature>
<dbReference type="GO" id="GO:0046983">
    <property type="term" value="F:protein dimerization activity"/>
    <property type="evidence" value="ECO:0007669"/>
    <property type="project" value="InterPro"/>
</dbReference>